<sequence>MHFLRLSILTAALVTTPVWASASHHTSNHPQEEHAIFKITSQTHDKATIVEFLQDVANKIAISPAHLNRFHQWTTSLSSSSNTLTKEDKQCLDNTIIKFYIRSLKLTDHIYEASECRINLNPKMQSILQPTPNIHNLLLRDNDMLETQLKYVLMDEFSRYRQFESYRFNNFQHLNYDLCCIIDYQQLMQVDLMETVVEASLERKIHVNEACGLNSLNPNFIGTSIDYITTHVPINGTFYCKRGRSSTCNRAIADSANARYKLPEY</sequence>
<proteinExistence type="predicted"/>
<evidence type="ECO:0000313" key="3">
    <source>
        <dbReference type="Proteomes" id="UP001204833"/>
    </source>
</evidence>
<dbReference type="RefSeq" id="XP_051606320.1">
    <property type="nucleotide sequence ID" value="XM_051754801.1"/>
</dbReference>
<keyword evidence="1" id="KW-0732">Signal</keyword>
<organism evidence="2 3">
    <name type="scientific">Candida theae</name>
    <dbReference type="NCBI Taxonomy" id="1198502"/>
    <lineage>
        <taxon>Eukaryota</taxon>
        <taxon>Fungi</taxon>
        <taxon>Dikarya</taxon>
        <taxon>Ascomycota</taxon>
        <taxon>Saccharomycotina</taxon>
        <taxon>Pichiomycetes</taxon>
        <taxon>Debaryomycetaceae</taxon>
        <taxon>Candida/Lodderomyces clade</taxon>
        <taxon>Candida</taxon>
    </lineage>
</organism>
<evidence type="ECO:0000256" key="1">
    <source>
        <dbReference type="SAM" id="SignalP"/>
    </source>
</evidence>
<feature type="signal peptide" evidence="1">
    <location>
        <begin position="1"/>
        <end position="20"/>
    </location>
</feature>
<comment type="caution">
    <text evidence="2">The sequence shown here is derived from an EMBL/GenBank/DDBJ whole genome shotgun (WGS) entry which is preliminary data.</text>
</comment>
<dbReference type="GeneID" id="76153252"/>
<protein>
    <submittedName>
        <fullName evidence="2">Uncharacterized protein</fullName>
    </submittedName>
</protein>
<gene>
    <name evidence="2" type="ORF">KGF57_005208</name>
</gene>
<name>A0AAD5B9E6_9ASCO</name>
<reference evidence="2 3" key="1">
    <citation type="journal article" date="2022" name="DNA Res.">
        <title>Genome analysis of five recently described species of the CUG-Ser clade uncovers Candida theae as a new hybrid lineage with pathogenic potential in the Candida parapsilosis species complex.</title>
        <authorList>
            <person name="Mixao V."/>
            <person name="Del Olmo V."/>
            <person name="Hegedusova E."/>
            <person name="Saus E."/>
            <person name="Pryszcz L."/>
            <person name="Cillingova A."/>
            <person name="Nosek J."/>
            <person name="Gabaldon T."/>
        </authorList>
    </citation>
    <scope>NUCLEOTIDE SEQUENCE [LARGE SCALE GENOMIC DNA]</scope>
    <source>
        <strain evidence="2 3">CBS 12239</strain>
    </source>
</reference>
<accession>A0AAD5B9E6</accession>
<feature type="chain" id="PRO_5042062118" evidence="1">
    <location>
        <begin position="21"/>
        <end position="265"/>
    </location>
</feature>
<dbReference type="Proteomes" id="UP001204833">
    <property type="component" value="Unassembled WGS sequence"/>
</dbReference>
<evidence type="ECO:0000313" key="2">
    <source>
        <dbReference type="EMBL" id="KAI5948810.1"/>
    </source>
</evidence>
<dbReference type="EMBL" id="JAIHNG010000177">
    <property type="protein sequence ID" value="KAI5948810.1"/>
    <property type="molecule type" value="Genomic_DNA"/>
</dbReference>
<dbReference type="AlphaFoldDB" id="A0AAD5B9E6"/>
<keyword evidence="3" id="KW-1185">Reference proteome</keyword>